<gene>
    <name evidence="6" type="ORF">IQ235_04340</name>
</gene>
<dbReference type="RefSeq" id="WP_264320277.1">
    <property type="nucleotide sequence ID" value="NZ_JADEXN010000049.1"/>
</dbReference>
<dbReference type="PANTHER" id="PTHR43179">
    <property type="entry name" value="RHAMNOSYLTRANSFERASE WBBL"/>
    <property type="match status" value="1"/>
</dbReference>
<dbReference type="Proteomes" id="UP000621799">
    <property type="component" value="Unassembled WGS sequence"/>
</dbReference>
<comment type="similarity">
    <text evidence="2">Belongs to the glycosyltransferase 2 family.</text>
</comment>
<evidence type="ECO:0000256" key="4">
    <source>
        <dbReference type="ARBA" id="ARBA00022679"/>
    </source>
</evidence>
<evidence type="ECO:0000259" key="5">
    <source>
        <dbReference type="Pfam" id="PF00535"/>
    </source>
</evidence>
<dbReference type="SUPFAM" id="SSF53448">
    <property type="entry name" value="Nucleotide-diphospho-sugar transferases"/>
    <property type="match status" value="1"/>
</dbReference>
<dbReference type="Pfam" id="PF00535">
    <property type="entry name" value="Glycos_transf_2"/>
    <property type="match status" value="1"/>
</dbReference>
<organism evidence="6 7">
    <name type="scientific">Zarconia navalis LEGE 11467</name>
    <dbReference type="NCBI Taxonomy" id="1828826"/>
    <lineage>
        <taxon>Bacteria</taxon>
        <taxon>Bacillati</taxon>
        <taxon>Cyanobacteriota</taxon>
        <taxon>Cyanophyceae</taxon>
        <taxon>Oscillatoriophycideae</taxon>
        <taxon>Oscillatoriales</taxon>
        <taxon>Oscillatoriales incertae sedis</taxon>
        <taxon>Zarconia</taxon>
        <taxon>Zarconia navalis</taxon>
    </lineage>
</organism>
<dbReference type="EMBL" id="JADEXN010000049">
    <property type="protein sequence ID" value="MBE9040021.1"/>
    <property type="molecule type" value="Genomic_DNA"/>
</dbReference>
<dbReference type="PANTHER" id="PTHR43179:SF12">
    <property type="entry name" value="GALACTOFURANOSYLTRANSFERASE GLFT2"/>
    <property type="match status" value="1"/>
</dbReference>
<name>A0A928VXD8_9CYAN</name>
<feature type="domain" description="Glycosyltransferase 2-like" evidence="5">
    <location>
        <begin position="7"/>
        <end position="126"/>
    </location>
</feature>
<reference evidence="6" key="1">
    <citation type="submission" date="2020-10" db="EMBL/GenBank/DDBJ databases">
        <authorList>
            <person name="Castelo-Branco R."/>
            <person name="Eusebio N."/>
            <person name="Adriana R."/>
            <person name="Vieira A."/>
            <person name="Brugerolle De Fraissinette N."/>
            <person name="Rezende De Castro R."/>
            <person name="Schneider M.P."/>
            <person name="Vasconcelos V."/>
            <person name="Leao P.N."/>
        </authorList>
    </citation>
    <scope>NUCLEOTIDE SEQUENCE</scope>
    <source>
        <strain evidence="6">LEGE 11467</strain>
    </source>
</reference>
<protein>
    <submittedName>
        <fullName evidence="6">Glycosyltransferase family 2 protein</fullName>
    </submittedName>
</protein>
<evidence type="ECO:0000256" key="3">
    <source>
        <dbReference type="ARBA" id="ARBA00022676"/>
    </source>
</evidence>
<keyword evidence="3" id="KW-0328">Glycosyltransferase</keyword>
<dbReference type="AlphaFoldDB" id="A0A928VXD8"/>
<dbReference type="Gene3D" id="3.90.550.10">
    <property type="entry name" value="Spore Coat Polysaccharide Biosynthesis Protein SpsA, Chain A"/>
    <property type="match status" value="1"/>
</dbReference>
<dbReference type="InterPro" id="IPR029044">
    <property type="entry name" value="Nucleotide-diphossugar_trans"/>
</dbReference>
<evidence type="ECO:0000256" key="2">
    <source>
        <dbReference type="ARBA" id="ARBA00006739"/>
    </source>
</evidence>
<comment type="caution">
    <text evidence="6">The sequence shown here is derived from an EMBL/GenBank/DDBJ whole genome shotgun (WGS) entry which is preliminary data.</text>
</comment>
<keyword evidence="4" id="KW-0808">Transferase</keyword>
<accession>A0A928VXD8</accession>
<comment type="pathway">
    <text evidence="1">Cell wall biogenesis; cell wall polysaccharide biosynthesis.</text>
</comment>
<sequence length="225" mass="24622">MTNSVYIIIPVFNRKETTLACLARLQTTGDLQRYRVVVVDDGSTDGTAKAIEQQYPNVDILTGDGNLWWTGAIAKGMQYAYDKGADYCFWLNDDCTPDAGALPRLVQFMAQNPGTIAAPACYNPEADKIDRNGFKGRQSCAAVPGELVWVDGTCGWCVGIPRAVISKIGVPDARKFPQYSGDDTYTLRATRAGFKVCLVGDARATLASGVRVTHNFEHFQRSEHT</sequence>
<dbReference type="InterPro" id="IPR001173">
    <property type="entry name" value="Glyco_trans_2-like"/>
</dbReference>
<keyword evidence="7" id="KW-1185">Reference proteome</keyword>
<proteinExistence type="inferred from homology"/>
<dbReference type="GO" id="GO:0016757">
    <property type="term" value="F:glycosyltransferase activity"/>
    <property type="evidence" value="ECO:0007669"/>
    <property type="project" value="UniProtKB-KW"/>
</dbReference>
<feature type="non-terminal residue" evidence="6">
    <location>
        <position position="225"/>
    </location>
</feature>
<evidence type="ECO:0000313" key="6">
    <source>
        <dbReference type="EMBL" id="MBE9040021.1"/>
    </source>
</evidence>
<evidence type="ECO:0000313" key="7">
    <source>
        <dbReference type="Proteomes" id="UP000621799"/>
    </source>
</evidence>
<evidence type="ECO:0000256" key="1">
    <source>
        <dbReference type="ARBA" id="ARBA00004776"/>
    </source>
</evidence>